<accession>K2N7V1</accession>
<dbReference type="Gene3D" id="2.40.128.130">
    <property type="entry name" value="Autotransporter beta-domain"/>
    <property type="match status" value="1"/>
</dbReference>
<dbReference type="AlphaFoldDB" id="K2N7V1"/>
<dbReference type="SUPFAM" id="SSF103515">
    <property type="entry name" value="Autotransporter"/>
    <property type="match status" value="1"/>
</dbReference>
<gene>
    <name evidence="2" type="ORF">NA8A_05933</name>
</gene>
<proteinExistence type="predicted"/>
<name>K2N7V1_9HYPH</name>
<organism evidence="2 3">
    <name type="scientific">Nitratireductor indicus C115</name>
    <dbReference type="NCBI Taxonomy" id="1231190"/>
    <lineage>
        <taxon>Bacteria</taxon>
        <taxon>Pseudomonadati</taxon>
        <taxon>Pseudomonadota</taxon>
        <taxon>Alphaproteobacteria</taxon>
        <taxon>Hyphomicrobiales</taxon>
        <taxon>Phyllobacteriaceae</taxon>
        <taxon>Nitratireductor</taxon>
    </lineage>
</organism>
<protein>
    <submittedName>
        <fullName evidence="2">Outer membrane autotransporter barrel domain protein</fullName>
    </submittedName>
</protein>
<evidence type="ECO:0000259" key="1">
    <source>
        <dbReference type="PROSITE" id="PS51208"/>
    </source>
</evidence>
<dbReference type="SMART" id="SM00869">
    <property type="entry name" value="Autotransporter"/>
    <property type="match status" value="1"/>
</dbReference>
<feature type="domain" description="Autotransporter" evidence="1">
    <location>
        <begin position="128"/>
        <end position="382"/>
    </location>
</feature>
<dbReference type="PATRIC" id="fig|1231190.3.peg.1247"/>
<evidence type="ECO:0000313" key="3">
    <source>
        <dbReference type="Proteomes" id="UP000007374"/>
    </source>
</evidence>
<dbReference type="PROSITE" id="PS51208">
    <property type="entry name" value="AUTOTRANSPORTER"/>
    <property type="match status" value="1"/>
</dbReference>
<dbReference type="EMBL" id="AMSI01000003">
    <property type="protein sequence ID" value="EKF43548.1"/>
    <property type="molecule type" value="Genomic_DNA"/>
</dbReference>
<dbReference type="Proteomes" id="UP000007374">
    <property type="component" value="Unassembled WGS sequence"/>
</dbReference>
<evidence type="ECO:0000313" key="2">
    <source>
        <dbReference type="EMBL" id="EKF43548.1"/>
    </source>
</evidence>
<comment type="caution">
    <text evidence="2">The sequence shown here is derived from an EMBL/GenBank/DDBJ whole genome shotgun (WGS) entry which is preliminary data.</text>
</comment>
<dbReference type="InterPro" id="IPR005546">
    <property type="entry name" value="Autotransporte_beta"/>
</dbReference>
<dbReference type="Pfam" id="PF03797">
    <property type="entry name" value="Autotransporter"/>
    <property type="match status" value="1"/>
</dbReference>
<reference evidence="2 3" key="1">
    <citation type="journal article" date="2012" name="J. Bacteriol.">
        <title>Genome Sequence of Nitratireductor indicus Type Strain C115.</title>
        <authorList>
            <person name="Lai Q."/>
            <person name="Li G."/>
            <person name="Yu Z."/>
            <person name="Shao Z."/>
        </authorList>
    </citation>
    <scope>NUCLEOTIDE SEQUENCE [LARGE SCALE GENOMIC DNA]</scope>
    <source>
        <strain evidence="2 3">C115</strain>
    </source>
</reference>
<dbReference type="InterPro" id="IPR036709">
    <property type="entry name" value="Autotransporte_beta_dom_sf"/>
</dbReference>
<keyword evidence="3" id="KW-1185">Reference proteome</keyword>
<dbReference type="STRING" id="721133.SAMN05216176_101116"/>
<sequence>MAAGALPKTSELSEMPFRPDRAAIAAVWLILVAPVLVACVFGAAQSAAAQEVYDLAAVVSRQEARAASGEARQLSILGERLDNTRNLRGKGGNAASSMVKLQFRRGSGSQVSTRVLDTRSIQAQEKLRRTPRVAAWMGGEALISEARANDSRSSAFSTQGLAIGADMRLSPRLLIGALMGVAYDRTPLSTDLTYSASTVSTTLYGTVFTAPQTYLDFALGGMRSAYSGRAANSLHTPNASGDRVFALLRASRSFATGKVKMRGYGQGTLSSTRFGGATTGYGNDTARLTVGFSSEAPHSTERGRIRPHAGFEWSISQTRSTRPGANHEATYSASDDARLTAKAGLDLTLNPRATVKANYGISAGRNTSTPEQTVKARFSLRF</sequence>